<evidence type="ECO:0000256" key="2">
    <source>
        <dbReference type="ARBA" id="ARBA00022630"/>
    </source>
</evidence>
<feature type="binding site" evidence="5">
    <location>
        <begin position="235"/>
        <end position="239"/>
    </location>
    <ligand>
        <name>FAD</name>
        <dbReference type="ChEBI" id="CHEBI:57692"/>
    </ligand>
</feature>
<feature type="binding site" evidence="5">
    <location>
        <begin position="282"/>
        <end position="289"/>
    </location>
    <ligand>
        <name>FAD</name>
        <dbReference type="ChEBI" id="CHEBI:57692"/>
    </ligand>
</feature>
<dbReference type="PROSITE" id="PS51645">
    <property type="entry name" value="PHR_CRY_ALPHA_BETA"/>
    <property type="match status" value="1"/>
</dbReference>
<reference evidence="9 10" key="1">
    <citation type="submission" date="2020-08" db="EMBL/GenBank/DDBJ databases">
        <title>Genomic Encyclopedia of Type Strains, Phase IV (KMG-IV): sequencing the most valuable type-strain genomes for metagenomic binning, comparative biology and taxonomic classification.</title>
        <authorList>
            <person name="Goeker M."/>
        </authorList>
    </citation>
    <scope>NUCLEOTIDE SEQUENCE [LARGE SCALE GENOMIC DNA]</scope>
    <source>
        <strain evidence="9 10">DSM 12252</strain>
    </source>
</reference>
<dbReference type="InterPro" id="IPR036155">
    <property type="entry name" value="Crypto/Photolyase_N_sf"/>
</dbReference>
<dbReference type="AlphaFoldDB" id="A0A7W7Y7Q1"/>
<dbReference type="InterPro" id="IPR014729">
    <property type="entry name" value="Rossmann-like_a/b/a_fold"/>
</dbReference>
<keyword evidence="10" id="KW-1185">Reference proteome</keyword>
<dbReference type="GO" id="GO:0006950">
    <property type="term" value="P:response to stress"/>
    <property type="evidence" value="ECO:0007669"/>
    <property type="project" value="UniProtKB-ARBA"/>
</dbReference>
<comment type="caution">
    <text evidence="9">The sequence shown here is derived from an EMBL/GenBank/DDBJ whole genome shotgun (WGS) entry which is preliminary data.</text>
</comment>
<feature type="site" description="Electron transfer via tryptophanyl radical" evidence="6">
    <location>
        <position position="313"/>
    </location>
</feature>
<dbReference type="InterPro" id="IPR036134">
    <property type="entry name" value="Crypto/Photolyase_FAD-like_sf"/>
</dbReference>
<evidence type="ECO:0000256" key="5">
    <source>
        <dbReference type="PIRSR" id="PIRSR602081-1"/>
    </source>
</evidence>
<dbReference type="InterPro" id="IPR002081">
    <property type="entry name" value="Cryptochrome/DNA_photolyase_1"/>
</dbReference>
<dbReference type="Gene3D" id="3.40.50.620">
    <property type="entry name" value="HUPs"/>
    <property type="match status" value="1"/>
</dbReference>
<dbReference type="GO" id="GO:0009416">
    <property type="term" value="P:response to light stimulus"/>
    <property type="evidence" value="ECO:0007669"/>
    <property type="project" value="TreeGrafter"/>
</dbReference>
<feature type="site" description="Electron transfer via tryptophanyl radical" evidence="6">
    <location>
        <position position="389"/>
    </location>
</feature>
<evidence type="ECO:0000259" key="8">
    <source>
        <dbReference type="PROSITE" id="PS51645"/>
    </source>
</evidence>
<keyword evidence="4 7" id="KW-0157">Chromophore</keyword>
<evidence type="ECO:0000256" key="6">
    <source>
        <dbReference type="PIRSR" id="PIRSR602081-2"/>
    </source>
</evidence>
<evidence type="ECO:0000313" key="10">
    <source>
        <dbReference type="Proteomes" id="UP000590740"/>
    </source>
</evidence>
<proteinExistence type="inferred from homology"/>
<evidence type="ECO:0000256" key="7">
    <source>
        <dbReference type="RuleBase" id="RU004182"/>
    </source>
</evidence>
<keyword evidence="3 5" id="KW-0274">FAD</keyword>
<dbReference type="Gene3D" id="1.10.579.10">
    <property type="entry name" value="DNA Cyclobutane Dipyrimidine Photolyase, subunit A, domain 3"/>
    <property type="match status" value="1"/>
</dbReference>
<feature type="binding site" evidence="5">
    <location>
        <position position="223"/>
    </location>
    <ligand>
        <name>FAD</name>
        <dbReference type="ChEBI" id="CHEBI:57692"/>
    </ligand>
</feature>
<comment type="similarity">
    <text evidence="7">Belongs to the DNA photolyase family.</text>
</comment>
<gene>
    <name evidence="9" type="ORF">HNQ65_000717</name>
</gene>
<dbReference type="GO" id="GO:0071949">
    <property type="term" value="F:FAD binding"/>
    <property type="evidence" value="ECO:0007669"/>
    <property type="project" value="TreeGrafter"/>
</dbReference>
<evidence type="ECO:0000256" key="4">
    <source>
        <dbReference type="ARBA" id="ARBA00022991"/>
    </source>
</evidence>
<protein>
    <submittedName>
        <fullName evidence="9">Deoxyribodipyrimidine photo-lyase</fullName>
        <ecNumber evidence="9">4.1.99.3</ecNumber>
    </submittedName>
</protein>
<name>A0A7W7Y7Q1_9BACT</name>
<dbReference type="PANTHER" id="PTHR11455">
    <property type="entry name" value="CRYPTOCHROME"/>
    <property type="match status" value="1"/>
</dbReference>
<keyword evidence="2 5" id="KW-0285">Flavoprotein</keyword>
<dbReference type="InterPro" id="IPR005101">
    <property type="entry name" value="Cryptochr/Photolyase_FAD-bd"/>
</dbReference>
<evidence type="ECO:0000256" key="3">
    <source>
        <dbReference type="ARBA" id="ARBA00022827"/>
    </source>
</evidence>
<dbReference type="GO" id="GO:0003677">
    <property type="term" value="F:DNA binding"/>
    <property type="evidence" value="ECO:0007669"/>
    <property type="project" value="TreeGrafter"/>
</dbReference>
<dbReference type="Pfam" id="PF00875">
    <property type="entry name" value="DNA_photolyase"/>
    <property type="match status" value="1"/>
</dbReference>
<feature type="site" description="Electron transfer via tryptophanyl radical" evidence="6">
    <location>
        <position position="366"/>
    </location>
</feature>
<organism evidence="9 10">
    <name type="scientific">Prosthecobacter vanneervenii</name>
    <dbReference type="NCBI Taxonomy" id="48466"/>
    <lineage>
        <taxon>Bacteria</taxon>
        <taxon>Pseudomonadati</taxon>
        <taxon>Verrucomicrobiota</taxon>
        <taxon>Verrucomicrobiia</taxon>
        <taxon>Verrucomicrobiales</taxon>
        <taxon>Verrucomicrobiaceae</taxon>
        <taxon>Prosthecobacter</taxon>
    </lineage>
</organism>
<feature type="domain" description="Photolyase/cryptochrome alpha/beta" evidence="8">
    <location>
        <begin position="3"/>
        <end position="132"/>
    </location>
</feature>
<dbReference type="Proteomes" id="UP000590740">
    <property type="component" value="Unassembled WGS sequence"/>
</dbReference>
<dbReference type="InterPro" id="IPR006050">
    <property type="entry name" value="DNA_photolyase_N"/>
</dbReference>
<dbReference type="PROSITE" id="PS00394">
    <property type="entry name" value="DNA_PHOTOLYASES_1_1"/>
    <property type="match status" value="1"/>
</dbReference>
<dbReference type="RefSeq" id="WP_184338102.1">
    <property type="nucleotide sequence ID" value="NZ_JACHIG010000001.1"/>
</dbReference>
<comment type="cofactor">
    <cofactor evidence="1">
        <name>(6R)-5,10-methylene-5,6,7,8-tetrahydrofolate</name>
        <dbReference type="ChEBI" id="CHEBI:15636"/>
    </cofactor>
</comment>
<dbReference type="SUPFAM" id="SSF52425">
    <property type="entry name" value="Cryptochrome/photolyase, N-terminal domain"/>
    <property type="match status" value="1"/>
</dbReference>
<dbReference type="GO" id="GO:0006139">
    <property type="term" value="P:nucleobase-containing compound metabolic process"/>
    <property type="evidence" value="ECO:0007669"/>
    <property type="project" value="UniProtKB-ARBA"/>
</dbReference>
<dbReference type="GO" id="GO:0003904">
    <property type="term" value="F:deoxyribodipyrimidine photo-lyase activity"/>
    <property type="evidence" value="ECO:0007669"/>
    <property type="project" value="UniProtKB-EC"/>
</dbReference>
<dbReference type="EC" id="4.1.99.3" evidence="9"/>
<dbReference type="Gene3D" id="1.25.40.80">
    <property type="match status" value="1"/>
</dbReference>
<accession>A0A7W7Y7Q1</accession>
<dbReference type="EMBL" id="JACHIG010000001">
    <property type="protein sequence ID" value="MBB5031163.1"/>
    <property type="molecule type" value="Genomic_DNA"/>
</dbReference>
<dbReference type="PANTHER" id="PTHR11455:SF9">
    <property type="entry name" value="CRYPTOCHROME CIRCADIAN CLOCK 5 ISOFORM X1"/>
    <property type="match status" value="1"/>
</dbReference>
<keyword evidence="9" id="KW-0456">Lyase</keyword>
<dbReference type="Pfam" id="PF03441">
    <property type="entry name" value="FAD_binding_7"/>
    <property type="match status" value="1"/>
</dbReference>
<evidence type="ECO:0000313" key="9">
    <source>
        <dbReference type="EMBL" id="MBB5031163.1"/>
    </source>
</evidence>
<evidence type="ECO:0000256" key="1">
    <source>
        <dbReference type="ARBA" id="ARBA00001932"/>
    </source>
</evidence>
<dbReference type="InterPro" id="IPR018394">
    <property type="entry name" value="DNA_photolyase_1_CS_C"/>
</dbReference>
<dbReference type="PRINTS" id="PR00147">
    <property type="entry name" value="DNAPHOTLYASE"/>
</dbReference>
<comment type="cofactor">
    <cofactor evidence="5">
        <name>FAD</name>
        <dbReference type="ChEBI" id="CHEBI:57692"/>
    </cofactor>
    <text evidence="5">Binds 1 FAD per subunit.</text>
</comment>
<dbReference type="SUPFAM" id="SSF48173">
    <property type="entry name" value="Cryptochrome/photolyase FAD-binding domain"/>
    <property type="match status" value="1"/>
</dbReference>
<feature type="binding site" evidence="5">
    <location>
        <position position="279"/>
    </location>
    <ligand>
        <name>FAD</name>
        <dbReference type="ChEBI" id="CHEBI:57692"/>
    </ligand>
</feature>
<sequence>MPRTVIHWFRRDLRLTDNTALHHATQAAEQVVPVYILSDWKQRHGWTGPNRQQFLCGNLESLAKNLEALGSRLIIRCGRADAELERLIRETQAQAVYFNRDYDPYGRAMEKRVQELCTRLGIECHSYQDSVLHEPDAVLTGAGLPYRVYTPYSKNWLSLPKTAPHGRPRTLGPAAPATVTSLPLPTLEHWQLPPCTAQIPAPGERAARERLKHFISSGILHRYGQERNLPAGQTTSMLSPDLRYGLLSIREIYQRCQEALVDESGKPQPAAAQASIQTYIKELAWREFYMAILWHFPQVFEQEFSPDWVGLPWPGTDADFQRWATGSTGFPIVDAGMRQLLKTGLMHNRLRMITAMFLTKDLHCDWRLGEAFFMQHLVDGENASNNGGWQWSAGTGADAAPYFRIQNPWLQSARFDPEGVYIKQWVPELKDVPAPLLHEPPSRPGLPLAKGYPIPMVDHHTERDRCLAIFAKHKEERV</sequence>